<evidence type="ECO:0000313" key="2">
    <source>
        <dbReference type="Proteomes" id="UP000199662"/>
    </source>
</evidence>
<reference evidence="1 2" key="1">
    <citation type="submission" date="2016-10" db="EMBL/GenBank/DDBJ databases">
        <authorList>
            <person name="de Groot N.N."/>
        </authorList>
    </citation>
    <scope>NUCLEOTIDE SEQUENCE [LARGE SCALE GENOMIC DNA]</scope>
    <source>
        <strain evidence="1 2">DSM 2179</strain>
    </source>
</reference>
<gene>
    <name evidence="1" type="ORF">SAMN05660742_11713</name>
</gene>
<accession>A0A1H7BM22</accession>
<evidence type="ECO:0008006" key="3">
    <source>
        <dbReference type="Google" id="ProtNLM"/>
    </source>
</evidence>
<sequence length="209" mass="24041">MTEYADEQIRRVINQVEKQEQIQSQNIYEGVTINNQYYEFEERIFFDDQLKIYIPTVFEDMPAEFARLKYPSEDRPKVIQTDSTGGINITLSCIPNGITDENIPEVKDGVKALLIKLNPSYLFIEEGTETVEEKTVGFIEFKSPTLGQPLYQLRFFREMDGNVLMGIFSCRFDDYAAWRPLAHQIMKSVRVIPKPILGDENKTLPGGGI</sequence>
<keyword evidence="2" id="KW-1185">Reference proteome</keyword>
<dbReference type="Proteomes" id="UP000199662">
    <property type="component" value="Unassembled WGS sequence"/>
</dbReference>
<dbReference type="Gene3D" id="3.40.1000.10">
    <property type="entry name" value="Mog1/PsbP, alpha/beta/alpha sandwich"/>
    <property type="match status" value="1"/>
</dbReference>
<name>A0A1H7BM22_9FIRM</name>
<evidence type="ECO:0000313" key="1">
    <source>
        <dbReference type="EMBL" id="SEJ78651.1"/>
    </source>
</evidence>
<protein>
    <recommendedName>
        <fullName evidence="3">DUF1795 domain-containing protein</fullName>
    </recommendedName>
</protein>
<proteinExistence type="predicted"/>
<dbReference type="STRING" id="84035.SAMN05660742_11713"/>
<dbReference type="EMBL" id="FNZK01000017">
    <property type="protein sequence ID" value="SEJ78651.1"/>
    <property type="molecule type" value="Genomic_DNA"/>
</dbReference>
<dbReference type="AlphaFoldDB" id="A0A1H7BM22"/>
<organism evidence="1 2">
    <name type="scientific">Propionispira arboris</name>
    <dbReference type="NCBI Taxonomy" id="84035"/>
    <lineage>
        <taxon>Bacteria</taxon>
        <taxon>Bacillati</taxon>
        <taxon>Bacillota</taxon>
        <taxon>Negativicutes</taxon>
        <taxon>Selenomonadales</taxon>
        <taxon>Selenomonadaceae</taxon>
        <taxon>Propionispira</taxon>
    </lineage>
</organism>
<dbReference type="RefSeq" id="WP_091833517.1">
    <property type="nucleotide sequence ID" value="NZ_FNZK01000017.1"/>
</dbReference>